<dbReference type="EMBL" id="CAEZZP010000088">
    <property type="protein sequence ID" value="CAB4778563.1"/>
    <property type="molecule type" value="Genomic_DNA"/>
</dbReference>
<organism evidence="2">
    <name type="scientific">freshwater metagenome</name>
    <dbReference type="NCBI Taxonomy" id="449393"/>
    <lineage>
        <taxon>unclassified sequences</taxon>
        <taxon>metagenomes</taxon>
        <taxon>ecological metagenomes</taxon>
    </lineage>
</organism>
<accession>A0A6J6W615</accession>
<dbReference type="AlphaFoldDB" id="A0A6J6W615"/>
<evidence type="ECO:0000313" key="2">
    <source>
        <dbReference type="EMBL" id="CAB4778563.1"/>
    </source>
</evidence>
<evidence type="ECO:0000313" key="1">
    <source>
        <dbReference type="EMBL" id="CAB4720242.1"/>
    </source>
</evidence>
<dbReference type="EMBL" id="CAFBMF010000036">
    <property type="protein sequence ID" value="CAB4897454.1"/>
    <property type="molecule type" value="Genomic_DNA"/>
</dbReference>
<dbReference type="EMBL" id="CAEZYH010000035">
    <property type="protein sequence ID" value="CAB4720242.1"/>
    <property type="molecule type" value="Genomic_DNA"/>
</dbReference>
<reference evidence="2" key="1">
    <citation type="submission" date="2020-05" db="EMBL/GenBank/DDBJ databases">
        <authorList>
            <person name="Chiriac C."/>
            <person name="Salcher M."/>
            <person name="Ghai R."/>
            <person name="Kavagutti S V."/>
        </authorList>
    </citation>
    <scope>NUCLEOTIDE SEQUENCE</scope>
</reference>
<evidence type="ECO:0000313" key="3">
    <source>
        <dbReference type="EMBL" id="CAB4897454.1"/>
    </source>
</evidence>
<sequence>MSDTQVADVMTELEISDIKVVSADVINEALSIIDSALSDLVKRELVSTGEVSDMLLDVRNLLTTAMRS</sequence>
<proteinExistence type="predicted"/>
<protein>
    <submittedName>
        <fullName evidence="2">Unannotated protein</fullName>
    </submittedName>
</protein>
<name>A0A6J6W615_9ZZZZ</name>
<gene>
    <name evidence="1" type="ORF">UFOPK2658_00969</name>
    <name evidence="2" type="ORF">UFOPK2880_01282</name>
    <name evidence="3" type="ORF">UFOPK3494_00756</name>
</gene>